<sequence>GRGGPGGPGGPATLTSLTQQDQRQLRLRLKNVGIRVTHRATNKLESFQGFTPRAADETEFQTKDGKNYTIAQYFLENAPPYPWSAVPLGPIPATSLTPMQAADQIARTKLDPLERKRRVDEIRAEVNYEQDAYLRAWGVSVDPQPLSAEARVIPQPDVSYASGSQRPRINNGSWNLVGARFIQPGEELTTWGVLDYSRHPPNTVEEFVVAQVDSLQKLGLRIRNTRPLIHKCRVDHNPSVVRNQMQEFGQTVFRSLKQATGVNPPPPQLFLIVLDAQDQPFYNTIKRTAALELSTPVATQCVSAHKAFNMRGRPQYVANVAMKINVKLGGTNHVVTSERALPRFGRQTMLIGADVTHPGPGSEKPSIAGSVATIDGGQRRYSSELRKQTNPRGGAVQEVMLHSKGMMLGHLRKWQAANQGRLPESVVFFRDGVSEGQYQAVLDHELAAIKDAARELRPDAKVKVTFVVCGKGHHVRFFPKDPRDVAGDRSGNLPAGTCVDKNIVSPFGFDFYLQSQAGLVGTARPCHYVVLRNEMEFSSEQLIKCVNSLCYTYCRATRSVSLVPPAYYADILCEKARAFVYGPDDGETTASSERGDTGPEEIGEADSMEIMDKLKKSGTFTQCLWFMAQEPGRADEKGPTSGISAESRAGRPAVEKKPKSRATQGSSSAAERWKAPESKASVLADLIFSPPLPPLITLLSIPRPRIAPHTRTLTPWSDRTNAASLLFCNRSRTQAAKPSQAAIAHPFLARMPSPTPAAMPQRDVRAAALLEQGRRQKAELDRMVKPSFAHSASTSSTSTTSRAGRMHPKDASAKLLDADIDFARRNLRNTWLNLLFTCTFTREAQAVDGYIWNDTSYTLISAYRAYISAAQKSVDPASAPAASQAPGRRGKSAQDASRVKAEYRKFLVDEELFWHELVGRLVRLFSLDEARANLEALGIDADNDADSSLASSLPSDSFTSRANRHDNEPDESLSQAALLPAKRTHLVTLLHKFLIFCGDLARYREMSSHDPPADAASAPSKRPKPTPKYDFSRASAFYEQARLILPDQGNPANQLAVVSTYKGDTFASLYYYYRALCVKTPFAKAKINLEKLLAKPTAAWLDEASRSTHASAYTWDAAKDAELRDPQLVARLAADVELAERSTEAWLKQVVVLHGLFYRRSHLDHIMYLSRCVLATFSTLVRARALRADQIVQFLVTALCASWTTRLWRSVPSSVSRDAPRPSSEGSEDPHRPRPIRSERSSRKRAPSPETGRCVEFQVTAHVLGVFRELAAVDTTETRKALEASKAAAAALGDDGAEASPIRNLTAVVRRTLPALRIVTKWTKTHLEYMQRIEKRAREAVQQFGDADPEVVRSGMEVRPDSEQPNAHYTAYVDTLDAMDRCWSQYVDMINSLRYAFPFDALPNIGKVGAVGAAALCLEEDSDMRGFAPTRKATQSTIPGGTTISVGMGEACANMEAVRPSQVHPNEEQLMRIADLMIDAKVIAESDASPIHFDDTNNVFEYRRRTEAKPAAAATSAQNGATRTAAEELGSSASVDDPVEAAMRAAVGRPETDVESMEQSLRSVDLEGDRSQAEQLLVPSQVRSKAAQNKDELARQLFAAYPLASTSTGATGTGVNTAPLSSIWAPSASDMNAGATNLPAHLASYGGRNDLYQRPMQAAYPTPSWSNQSYPQHAGSMGGGFGNTTPDPFNPHAYGAAPGMHAHHGQMHFQGGAPYAPSMMDASQPRMTPMPGDVHGTRRSQDAYYPGAAGADAPQHPPRFG</sequence>
<feature type="region of interest" description="Disordered" evidence="1">
    <location>
        <begin position="1721"/>
        <end position="1761"/>
    </location>
</feature>
<protein>
    <submittedName>
        <fullName evidence="3">Beta-trcp (Transducin repeats containing)/Slimb proteins</fullName>
    </submittedName>
</protein>
<feature type="domain" description="Piwi" evidence="2">
    <location>
        <begin position="269"/>
        <end position="581"/>
    </location>
</feature>
<feature type="region of interest" description="Disordered" evidence="1">
    <location>
        <begin position="1213"/>
        <end position="1251"/>
    </location>
</feature>
<dbReference type="InterPro" id="IPR011990">
    <property type="entry name" value="TPR-like_helical_dom_sf"/>
</dbReference>
<dbReference type="SUPFAM" id="SSF101690">
    <property type="entry name" value="PAZ domain"/>
    <property type="match status" value="1"/>
</dbReference>
<dbReference type="Pfam" id="PF10374">
    <property type="entry name" value="EST1"/>
    <property type="match status" value="1"/>
</dbReference>
<feature type="region of interest" description="Disordered" evidence="1">
    <location>
        <begin position="946"/>
        <end position="973"/>
    </location>
</feature>
<proteinExistence type="predicted"/>
<dbReference type="Pfam" id="PF10373">
    <property type="entry name" value="EST1_DNA_bind"/>
    <property type="match status" value="1"/>
</dbReference>
<name>M9LRM7_PSEA3</name>
<dbReference type="PANTHER" id="PTHR22891">
    <property type="entry name" value="EUKARYOTIC TRANSLATION INITIATION FACTOR 2C"/>
    <property type="match status" value="1"/>
</dbReference>
<dbReference type="GO" id="GO:0003676">
    <property type="term" value="F:nucleic acid binding"/>
    <property type="evidence" value="ECO:0007669"/>
    <property type="project" value="InterPro"/>
</dbReference>
<dbReference type="InterPro" id="IPR019458">
    <property type="entry name" value="Est1-like_N"/>
</dbReference>
<evidence type="ECO:0000259" key="2">
    <source>
        <dbReference type="PROSITE" id="PS50822"/>
    </source>
</evidence>
<dbReference type="Pfam" id="PF16488">
    <property type="entry name" value="ArgoL2"/>
    <property type="match status" value="1"/>
</dbReference>
<feature type="compositionally biased region" description="Basic and acidic residues" evidence="1">
    <location>
        <begin position="1228"/>
        <end position="1241"/>
    </location>
</feature>
<feature type="region of interest" description="Disordered" evidence="1">
    <location>
        <begin position="1509"/>
        <end position="1570"/>
    </location>
</feature>
<feature type="region of interest" description="Disordered" evidence="1">
    <location>
        <begin position="1"/>
        <end position="20"/>
    </location>
</feature>
<evidence type="ECO:0000256" key="1">
    <source>
        <dbReference type="SAM" id="MobiDB-lite"/>
    </source>
</evidence>
<feature type="non-terminal residue" evidence="3">
    <location>
        <position position="1"/>
    </location>
</feature>
<dbReference type="Gene3D" id="1.25.40.10">
    <property type="entry name" value="Tetratricopeptide repeat domain"/>
    <property type="match status" value="1"/>
</dbReference>
<gene>
    <name evidence="3" type="ORF">PANT_18d00075</name>
</gene>
<dbReference type="SMART" id="SM00950">
    <property type="entry name" value="Piwi"/>
    <property type="match status" value="1"/>
</dbReference>
<feature type="compositionally biased region" description="Low complexity" evidence="1">
    <location>
        <begin position="1509"/>
        <end position="1521"/>
    </location>
</feature>
<feature type="compositionally biased region" description="Low complexity" evidence="1">
    <location>
        <begin position="791"/>
        <end position="801"/>
    </location>
</feature>
<evidence type="ECO:0000313" key="4">
    <source>
        <dbReference type="Proteomes" id="UP000011976"/>
    </source>
</evidence>
<feature type="region of interest" description="Disordered" evidence="1">
    <location>
        <begin position="631"/>
        <end position="674"/>
    </location>
</feature>
<reference evidence="4" key="1">
    <citation type="journal article" date="2013" name="Genome Announc.">
        <title>Genome sequence of the basidiomycetous yeast Pseudozyma antarctica T-34, a producer of the glycolipid biosurfactants mannosylerythritol lipids.</title>
        <authorList>
            <person name="Morita T."/>
            <person name="Koike H."/>
            <person name="Koyama Y."/>
            <person name="Hagiwara H."/>
            <person name="Ito E."/>
            <person name="Fukuoka T."/>
            <person name="Imura T."/>
            <person name="Machida M."/>
            <person name="Kitamoto D."/>
        </authorList>
    </citation>
    <scope>NUCLEOTIDE SEQUENCE [LARGE SCALE GENOMIC DNA]</scope>
    <source>
        <strain evidence="4">T-34</strain>
    </source>
</reference>
<dbReference type="PROSITE" id="PS50822">
    <property type="entry name" value="PIWI"/>
    <property type="match status" value="1"/>
</dbReference>
<dbReference type="Gene3D" id="3.30.420.10">
    <property type="entry name" value="Ribonuclease H-like superfamily/Ribonuclease H"/>
    <property type="match status" value="1"/>
</dbReference>
<dbReference type="STRING" id="1151754.M9LRM7"/>
<dbReference type="InterPro" id="IPR036085">
    <property type="entry name" value="PAZ_dom_sf"/>
</dbReference>
<dbReference type="InterPro" id="IPR045246">
    <property type="entry name" value="Piwi_ago-like"/>
</dbReference>
<dbReference type="CDD" id="cd04657">
    <property type="entry name" value="Piwi_ago-like"/>
    <property type="match status" value="1"/>
</dbReference>
<dbReference type="SUPFAM" id="SSF53098">
    <property type="entry name" value="Ribonuclease H-like"/>
    <property type="match status" value="1"/>
</dbReference>
<evidence type="ECO:0000313" key="3">
    <source>
        <dbReference type="EMBL" id="GAC75806.1"/>
    </source>
</evidence>
<dbReference type="Pfam" id="PF02171">
    <property type="entry name" value="Piwi"/>
    <property type="match status" value="1"/>
</dbReference>
<dbReference type="InterPro" id="IPR003165">
    <property type="entry name" value="Piwi"/>
</dbReference>
<feature type="region of interest" description="Disordered" evidence="1">
    <location>
        <begin position="784"/>
        <end position="808"/>
    </location>
</feature>
<dbReference type="EMBL" id="DF196784">
    <property type="protein sequence ID" value="GAC75806.1"/>
    <property type="molecule type" value="Genomic_DNA"/>
</dbReference>
<dbReference type="InterPro" id="IPR018834">
    <property type="entry name" value="DNA/RNA-bd_Est1-type"/>
</dbReference>
<dbReference type="SUPFAM" id="SSF48452">
    <property type="entry name" value="TPR-like"/>
    <property type="match status" value="1"/>
</dbReference>
<dbReference type="Proteomes" id="UP000011976">
    <property type="component" value="Unassembled WGS sequence"/>
</dbReference>
<dbReference type="Gene3D" id="2.170.260.10">
    <property type="entry name" value="paz domain"/>
    <property type="match status" value="1"/>
</dbReference>
<dbReference type="OrthoDB" id="69928at2759"/>
<feature type="region of interest" description="Disordered" evidence="1">
    <location>
        <begin position="1008"/>
        <end position="1027"/>
    </location>
</feature>
<dbReference type="InterPro" id="IPR012337">
    <property type="entry name" value="RNaseH-like_sf"/>
</dbReference>
<dbReference type="Gene3D" id="3.40.50.2300">
    <property type="match status" value="1"/>
</dbReference>
<feature type="compositionally biased region" description="Low complexity" evidence="1">
    <location>
        <begin position="946"/>
        <end position="957"/>
    </location>
</feature>
<organism evidence="3 4">
    <name type="scientific">Pseudozyma antarctica (strain T-34)</name>
    <name type="common">Yeast</name>
    <name type="synonym">Candida antarctica</name>
    <dbReference type="NCBI Taxonomy" id="1151754"/>
    <lineage>
        <taxon>Eukaryota</taxon>
        <taxon>Fungi</taxon>
        <taxon>Dikarya</taxon>
        <taxon>Basidiomycota</taxon>
        <taxon>Ustilaginomycotina</taxon>
        <taxon>Ustilaginomycetes</taxon>
        <taxon>Ustilaginales</taxon>
        <taxon>Ustilaginaceae</taxon>
        <taxon>Moesziomyces</taxon>
    </lineage>
</organism>
<feature type="compositionally biased region" description="Low complexity" evidence="1">
    <location>
        <begin position="1742"/>
        <end position="1754"/>
    </location>
</feature>
<dbReference type="InterPro" id="IPR036397">
    <property type="entry name" value="RNaseH_sf"/>
</dbReference>
<dbReference type="InterPro" id="IPR032472">
    <property type="entry name" value="ArgoL2"/>
</dbReference>
<feature type="compositionally biased region" description="Gly residues" evidence="1">
    <location>
        <begin position="1"/>
        <end position="10"/>
    </location>
</feature>
<feature type="region of interest" description="Disordered" evidence="1">
    <location>
        <begin position="584"/>
        <end position="605"/>
    </location>
</feature>
<accession>M9LRM7</accession>
<feature type="compositionally biased region" description="Low complexity" evidence="1">
    <location>
        <begin position="11"/>
        <end position="20"/>
    </location>
</feature>